<dbReference type="Gene3D" id="3.40.50.360">
    <property type="match status" value="1"/>
</dbReference>
<name>A0A645G608_9ZZZZ</name>
<reference evidence="1" key="1">
    <citation type="submission" date="2019-08" db="EMBL/GenBank/DDBJ databases">
        <authorList>
            <person name="Kucharzyk K."/>
            <person name="Murdoch R.W."/>
            <person name="Higgins S."/>
            <person name="Loffler F."/>
        </authorList>
    </citation>
    <scope>NUCLEOTIDE SEQUENCE</scope>
</reference>
<dbReference type="EMBL" id="VSSQ01069339">
    <property type="protein sequence ID" value="MPN21370.1"/>
    <property type="molecule type" value="Genomic_DNA"/>
</dbReference>
<evidence type="ECO:0000313" key="1">
    <source>
        <dbReference type="EMBL" id="MPN21370.1"/>
    </source>
</evidence>
<gene>
    <name evidence="1" type="ORF">SDC9_168749</name>
</gene>
<evidence type="ECO:0008006" key="2">
    <source>
        <dbReference type="Google" id="ProtNLM"/>
    </source>
</evidence>
<sequence>MLDRFYGFAKYYRSATGNLVEGKRVAILATHGYDASYAADPFVIGIQRMCEHYHMHYDGMYSVRDVNDLASFQTKKAQTGAREFARYLVQKNA</sequence>
<protein>
    <recommendedName>
        <fullName evidence="2">Flavodoxin-like fold domain-containing protein</fullName>
    </recommendedName>
</protein>
<dbReference type="AlphaFoldDB" id="A0A645G608"/>
<proteinExistence type="predicted"/>
<dbReference type="InterPro" id="IPR029039">
    <property type="entry name" value="Flavoprotein-like_sf"/>
</dbReference>
<accession>A0A645G608</accession>
<dbReference type="SUPFAM" id="SSF52218">
    <property type="entry name" value="Flavoproteins"/>
    <property type="match status" value="1"/>
</dbReference>
<organism evidence="1">
    <name type="scientific">bioreactor metagenome</name>
    <dbReference type="NCBI Taxonomy" id="1076179"/>
    <lineage>
        <taxon>unclassified sequences</taxon>
        <taxon>metagenomes</taxon>
        <taxon>ecological metagenomes</taxon>
    </lineage>
</organism>
<comment type="caution">
    <text evidence="1">The sequence shown here is derived from an EMBL/GenBank/DDBJ whole genome shotgun (WGS) entry which is preliminary data.</text>
</comment>